<dbReference type="RefSeq" id="WP_346821604.1">
    <property type="nucleotide sequence ID" value="NZ_JBDKWZ010000006.1"/>
</dbReference>
<reference evidence="2 3" key="1">
    <citation type="submission" date="2024-04" db="EMBL/GenBank/DDBJ databases">
        <title>Novel genus in family Flammeovirgaceae.</title>
        <authorList>
            <person name="Nguyen T.H."/>
            <person name="Vuong T.Q."/>
            <person name="Le H."/>
            <person name="Kim S.-G."/>
        </authorList>
    </citation>
    <scope>NUCLEOTIDE SEQUENCE [LARGE SCALE GENOMIC DNA]</scope>
    <source>
        <strain evidence="2 3">JCM 23209</strain>
    </source>
</reference>
<dbReference type="Proteomes" id="UP001403385">
    <property type="component" value="Unassembled WGS sequence"/>
</dbReference>
<name>A0AAW9S4N1_9BACT</name>
<dbReference type="InterPro" id="IPR016181">
    <property type="entry name" value="Acyl_CoA_acyltransferase"/>
</dbReference>
<accession>A0AAW9S4N1</accession>
<dbReference type="GO" id="GO:0016747">
    <property type="term" value="F:acyltransferase activity, transferring groups other than amino-acyl groups"/>
    <property type="evidence" value="ECO:0007669"/>
    <property type="project" value="InterPro"/>
</dbReference>
<gene>
    <name evidence="2" type="ORF">AAG747_12980</name>
</gene>
<dbReference type="CDD" id="cd04301">
    <property type="entry name" value="NAT_SF"/>
    <property type="match status" value="1"/>
</dbReference>
<proteinExistence type="predicted"/>
<dbReference type="EMBL" id="JBDKWZ010000006">
    <property type="protein sequence ID" value="MEN7548828.1"/>
    <property type="molecule type" value="Genomic_DNA"/>
</dbReference>
<evidence type="ECO:0000313" key="2">
    <source>
        <dbReference type="EMBL" id="MEN7548828.1"/>
    </source>
</evidence>
<dbReference type="PROSITE" id="PS51186">
    <property type="entry name" value="GNAT"/>
    <property type="match status" value="1"/>
</dbReference>
<comment type="caution">
    <text evidence="2">The sequence shown here is derived from an EMBL/GenBank/DDBJ whole genome shotgun (WGS) entry which is preliminary data.</text>
</comment>
<organism evidence="2 3">
    <name type="scientific">Rapidithrix thailandica</name>
    <dbReference type="NCBI Taxonomy" id="413964"/>
    <lineage>
        <taxon>Bacteria</taxon>
        <taxon>Pseudomonadati</taxon>
        <taxon>Bacteroidota</taxon>
        <taxon>Cytophagia</taxon>
        <taxon>Cytophagales</taxon>
        <taxon>Flammeovirgaceae</taxon>
        <taxon>Rapidithrix</taxon>
    </lineage>
</organism>
<feature type="domain" description="N-acetyltransferase" evidence="1">
    <location>
        <begin position="8"/>
        <end position="148"/>
    </location>
</feature>
<dbReference type="SUPFAM" id="SSF55729">
    <property type="entry name" value="Acyl-CoA N-acyltransferases (Nat)"/>
    <property type="match status" value="1"/>
</dbReference>
<dbReference type="Gene3D" id="3.40.630.30">
    <property type="match status" value="1"/>
</dbReference>
<keyword evidence="3" id="KW-1185">Reference proteome</keyword>
<sequence>METNFSIKSIRTTQEIKQCWEVVQHLRPQFQEEKFVTFVTEMLEQDQYKAVVVVDEKQQVLAYAGYRSMTTLHNGRILYLDDLCTSPLHRNKGLATLLLKHVQKEAESLRKDAVILDSGYALTDAHRLYLNQSYKMVAHHFALRLNSEK</sequence>
<dbReference type="Pfam" id="PF00583">
    <property type="entry name" value="Acetyltransf_1"/>
    <property type="match status" value="1"/>
</dbReference>
<dbReference type="InterPro" id="IPR000182">
    <property type="entry name" value="GNAT_dom"/>
</dbReference>
<evidence type="ECO:0000259" key="1">
    <source>
        <dbReference type="PROSITE" id="PS51186"/>
    </source>
</evidence>
<evidence type="ECO:0000313" key="3">
    <source>
        <dbReference type="Proteomes" id="UP001403385"/>
    </source>
</evidence>
<protein>
    <submittedName>
        <fullName evidence="2">GNAT family N-acetyltransferase</fullName>
    </submittedName>
</protein>
<dbReference type="AlphaFoldDB" id="A0AAW9S4N1"/>